<protein>
    <recommendedName>
        <fullName evidence="1">KIB1-4 beta-propeller domain-containing protein</fullName>
    </recommendedName>
</protein>
<feature type="domain" description="KIB1-4 beta-propeller" evidence="1">
    <location>
        <begin position="23"/>
        <end position="74"/>
    </location>
</feature>
<dbReference type="Pfam" id="PF03478">
    <property type="entry name" value="Beta-prop_KIB1-4"/>
    <property type="match status" value="2"/>
</dbReference>
<organism evidence="2 3">
    <name type="scientific">Coptis chinensis</name>
    <dbReference type="NCBI Taxonomy" id="261450"/>
    <lineage>
        <taxon>Eukaryota</taxon>
        <taxon>Viridiplantae</taxon>
        <taxon>Streptophyta</taxon>
        <taxon>Embryophyta</taxon>
        <taxon>Tracheophyta</taxon>
        <taxon>Spermatophyta</taxon>
        <taxon>Magnoliopsida</taxon>
        <taxon>Ranunculales</taxon>
        <taxon>Ranunculaceae</taxon>
        <taxon>Coptidoideae</taxon>
        <taxon>Coptis</taxon>
    </lineage>
</organism>
<dbReference type="PANTHER" id="PTHR33127">
    <property type="entry name" value="TRANSMEMBRANE PROTEIN"/>
    <property type="match status" value="1"/>
</dbReference>
<accession>A0A835MAG1</accession>
<comment type="caution">
    <text evidence="2">The sequence shown here is derived from an EMBL/GenBank/DDBJ whole genome shotgun (WGS) entry which is preliminary data.</text>
</comment>
<dbReference type="OrthoDB" id="675515at2759"/>
<dbReference type="Proteomes" id="UP000631114">
    <property type="component" value="Unassembled WGS sequence"/>
</dbReference>
<evidence type="ECO:0000313" key="2">
    <source>
        <dbReference type="EMBL" id="KAF9625493.1"/>
    </source>
</evidence>
<reference evidence="2 3" key="1">
    <citation type="submission" date="2020-10" db="EMBL/GenBank/DDBJ databases">
        <title>The Coptis chinensis genome and diversification of protoberbering-type alkaloids.</title>
        <authorList>
            <person name="Wang B."/>
            <person name="Shu S."/>
            <person name="Song C."/>
            <person name="Liu Y."/>
        </authorList>
    </citation>
    <scope>NUCLEOTIDE SEQUENCE [LARGE SCALE GENOMIC DNA]</scope>
    <source>
        <strain evidence="2">HL-2020</strain>
        <tissue evidence="2">Leaf</tissue>
    </source>
</reference>
<name>A0A835MAG1_9MAGN</name>
<sequence length="354" mass="40158">KMAILDVRDTLSFKMYEIKDPEVSARFDVFKLDLSKMAWVKVESIDDRIFFLGGRSTSARATDFGLKGNCIYVQRQGCTSVDRYDLEDGTTTVPLPCPKKFPHWHTPFWVVPNCNIQMVAWKMIPVEEYCVIPLGISFSAPPTSSDCVICGFAGRFLSLYSKGEDTWREYVYDLPSEFSVSPCNPVFCDGVFYCLGIEGNLAVFNLKDSEEECQRSVLQVPKAFPSSMHSAMRRSIQSFIVEYDGEILSVFVGFRGIPIWIYKLDRLKMKWITLDSLGDKVLFLTHTSSITCKVERGREQDIFPKVPCMERRACSIHYQQTPTVVLGAIVHVKIGRIHVNTCTAPGFNLGKQQK</sequence>
<feature type="non-terminal residue" evidence="2">
    <location>
        <position position="354"/>
    </location>
</feature>
<evidence type="ECO:0000259" key="1">
    <source>
        <dbReference type="Pfam" id="PF03478"/>
    </source>
</evidence>
<dbReference type="PANTHER" id="PTHR33127:SF5">
    <property type="entry name" value="TRANSMEMBRANE PROTEIN"/>
    <property type="match status" value="1"/>
</dbReference>
<proteinExistence type="predicted"/>
<feature type="domain" description="KIB1-4 beta-propeller" evidence="1">
    <location>
        <begin position="102"/>
        <end position="296"/>
    </location>
</feature>
<dbReference type="SUPFAM" id="SSF50998">
    <property type="entry name" value="Quinoprotein alcohol dehydrogenase-like"/>
    <property type="match status" value="1"/>
</dbReference>
<dbReference type="InterPro" id="IPR011047">
    <property type="entry name" value="Quinoprotein_ADH-like_sf"/>
</dbReference>
<evidence type="ECO:0000313" key="3">
    <source>
        <dbReference type="Proteomes" id="UP000631114"/>
    </source>
</evidence>
<dbReference type="AlphaFoldDB" id="A0A835MAG1"/>
<dbReference type="InterPro" id="IPR005174">
    <property type="entry name" value="KIB1-4_b-propeller"/>
</dbReference>
<keyword evidence="3" id="KW-1185">Reference proteome</keyword>
<gene>
    <name evidence="2" type="ORF">IFM89_023429</name>
</gene>
<dbReference type="EMBL" id="JADFTS010000001">
    <property type="protein sequence ID" value="KAF9625493.1"/>
    <property type="molecule type" value="Genomic_DNA"/>
</dbReference>